<evidence type="ECO:0000256" key="5">
    <source>
        <dbReference type="ARBA" id="ARBA00038359"/>
    </source>
</evidence>
<sequence length="373" mass="41947">MYLRPGFVVVVVGCTLTSLSTIIVALRYYCRYYLMGTMGATDHLMLTATILTWGNTVINYYQDDTSRRFRPSHFFKPEKRPQFESALQGTLITWFIYRMTYTVALLFVKLSILFFYRTFASSVKLRRFIYGTMAILILYTFGATLASFFQCENPSDSWSVTFYIGQFDRMKDKSKAKPKCYNPTKLWVATAAVNLFSDVVILLLPIPTLLSLRVPINKRLALIGIFSIGIMAIVASCVRMWVMALWGESAQNSAQFGPDLLLWGQVETNSGIISASIPFLRLIFSRRSQTQKGESEKRVIVISPPKPLEDGDAHRPLQQMDSMTFFEPGNEDPEKGDGGSSPMWGGFITVPASLSSRSRDSGSGDPEKPHLTV</sequence>
<keyword evidence="4 7" id="KW-0472">Membrane</keyword>
<dbReference type="OrthoDB" id="3934549at2759"/>
<feature type="transmembrane region" description="Helical" evidence="7">
    <location>
        <begin position="128"/>
        <end position="149"/>
    </location>
</feature>
<accession>A0A6A6VFT7</accession>
<evidence type="ECO:0000256" key="7">
    <source>
        <dbReference type="SAM" id="Phobius"/>
    </source>
</evidence>
<feature type="transmembrane region" description="Helical" evidence="7">
    <location>
        <begin position="6"/>
        <end position="30"/>
    </location>
</feature>
<dbReference type="PANTHER" id="PTHR33048">
    <property type="entry name" value="PTH11-LIKE INTEGRAL MEMBRANE PROTEIN (AFU_ORTHOLOGUE AFUA_5G11245)"/>
    <property type="match status" value="1"/>
</dbReference>
<dbReference type="PANTHER" id="PTHR33048:SF157">
    <property type="entry name" value="INTEGRAL MEMBRANE PROTEIN"/>
    <property type="match status" value="1"/>
</dbReference>
<evidence type="ECO:0000256" key="1">
    <source>
        <dbReference type="ARBA" id="ARBA00004141"/>
    </source>
</evidence>
<dbReference type="AlphaFoldDB" id="A0A6A6VFT7"/>
<keyword evidence="10" id="KW-1185">Reference proteome</keyword>
<dbReference type="InterPro" id="IPR052337">
    <property type="entry name" value="SAT4-like"/>
</dbReference>
<feature type="transmembrane region" description="Helical" evidence="7">
    <location>
        <begin position="220"/>
        <end position="242"/>
    </location>
</feature>
<evidence type="ECO:0000256" key="3">
    <source>
        <dbReference type="ARBA" id="ARBA00022989"/>
    </source>
</evidence>
<dbReference type="Pfam" id="PF20684">
    <property type="entry name" value="Fung_rhodopsin"/>
    <property type="match status" value="1"/>
</dbReference>
<name>A0A6A6VFT7_9PLEO</name>
<comment type="subcellular location">
    <subcellularLocation>
        <location evidence="1">Membrane</location>
        <topology evidence="1">Multi-pass membrane protein</topology>
    </subcellularLocation>
</comment>
<dbReference type="EMBL" id="MU006568">
    <property type="protein sequence ID" value="KAF2748639.1"/>
    <property type="molecule type" value="Genomic_DNA"/>
</dbReference>
<evidence type="ECO:0000313" key="9">
    <source>
        <dbReference type="EMBL" id="KAF2748639.1"/>
    </source>
</evidence>
<keyword evidence="2 7" id="KW-0812">Transmembrane</keyword>
<dbReference type="Proteomes" id="UP000799440">
    <property type="component" value="Unassembled WGS sequence"/>
</dbReference>
<evidence type="ECO:0000256" key="2">
    <source>
        <dbReference type="ARBA" id="ARBA00022692"/>
    </source>
</evidence>
<comment type="similarity">
    <text evidence="5">Belongs to the SAT4 family.</text>
</comment>
<dbReference type="GO" id="GO:0016020">
    <property type="term" value="C:membrane"/>
    <property type="evidence" value="ECO:0007669"/>
    <property type="project" value="UniProtKB-SubCell"/>
</dbReference>
<proteinExistence type="inferred from homology"/>
<feature type="domain" description="Rhodopsin" evidence="8">
    <location>
        <begin position="26"/>
        <end position="286"/>
    </location>
</feature>
<evidence type="ECO:0000313" key="10">
    <source>
        <dbReference type="Proteomes" id="UP000799440"/>
    </source>
</evidence>
<feature type="region of interest" description="Disordered" evidence="6">
    <location>
        <begin position="323"/>
        <end position="373"/>
    </location>
</feature>
<gene>
    <name evidence="9" type="ORF">M011DRAFT_332907</name>
</gene>
<feature type="compositionally biased region" description="Basic and acidic residues" evidence="6">
    <location>
        <begin position="357"/>
        <end position="373"/>
    </location>
</feature>
<protein>
    <recommendedName>
        <fullName evidence="8">Rhodopsin domain-containing protein</fullName>
    </recommendedName>
</protein>
<evidence type="ECO:0000259" key="8">
    <source>
        <dbReference type="Pfam" id="PF20684"/>
    </source>
</evidence>
<evidence type="ECO:0000256" key="4">
    <source>
        <dbReference type="ARBA" id="ARBA00023136"/>
    </source>
</evidence>
<keyword evidence="3 7" id="KW-1133">Transmembrane helix</keyword>
<feature type="region of interest" description="Disordered" evidence="6">
    <location>
        <begin position="295"/>
        <end position="314"/>
    </location>
</feature>
<feature type="transmembrane region" description="Helical" evidence="7">
    <location>
        <begin position="262"/>
        <end position="284"/>
    </location>
</feature>
<evidence type="ECO:0000256" key="6">
    <source>
        <dbReference type="SAM" id="MobiDB-lite"/>
    </source>
</evidence>
<feature type="transmembrane region" description="Helical" evidence="7">
    <location>
        <begin position="95"/>
        <end position="116"/>
    </location>
</feature>
<organism evidence="9 10">
    <name type="scientific">Sporormia fimetaria CBS 119925</name>
    <dbReference type="NCBI Taxonomy" id="1340428"/>
    <lineage>
        <taxon>Eukaryota</taxon>
        <taxon>Fungi</taxon>
        <taxon>Dikarya</taxon>
        <taxon>Ascomycota</taxon>
        <taxon>Pezizomycotina</taxon>
        <taxon>Dothideomycetes</taxon>
        <taxon>Pleosporomycetidae</taxon>
        <taxon>Pleosporales</taxon>
        <taxon>Sporormiaceae</taxon>
        <taxon>Sporormia</taxon>
    </lineage>
</organism>
<feature type="transmembrane region" description="Helical" evidence="7">
    <location>
        <begin position="186"/>
        <end position="208"/>
    </location>
</feature>
<reference evidence="9" key="1">
    <citation type="journal article" date="2020" name="Stud. Mycol.">
        <title>101 Dothideomycetes genomes: a test case for predicting lifestyles and emergence of pathogens.</title>
        <authorList>
            <person name="Haridas S."/>
            <person name="Albert R."/>
            <person name="Binder M."/>
            <person name="Bloem J."/>
            <person name="Labutti K."/>
            <person name="Salamov A."/>
            <person name="Andreopoulos B."/>
            <person name="Baker S."/>
            <person name="Barry K."/>
            <person name="Bills G."/>
            <person name="Bluhm B."/>
            <person name="Cannon C."/>
            <person name="Castanera R."/>
            <person name="Culley D."/>
            <person name="Daum C."/>
            <person name="Ezra D."/>
            <person name="Gonzalez J."/>
            <person name="Henrissat B."/>
            <person name="Kuo A."/>
            <person name="Liang C."/>
            <person name="Lipzen A."/>
            <person name="Lutzoni F."/>
            <person name="Magnuson J."/>
            <person name="Mondo S."/>
            <person name="Nolan M."/>
            <person name="Ohm R."/>
            <person name="Pangilinan J."/>
            <person name="Park H.-J."/>
            <person name="Ramirez L."/>
            <person name="Alfaro M."/>
            <person name="Sun H."/>
            <person name="Tritt A."/>
            <person name="Yoshinaga Y."/>
            <person name="Zwiers L.-H."/>
            <person name="Turgeon B."/>
            <person name="Goodwin S."/>
            <person name="Spatafora J."/>
            <person name="Crous P."/>
            <person name="Grigoriev I."/>
        </authorList>
    </citation>
    <scope>NUCLEOTIDE SEQUENCE</scope>
    <source>
        <strain evidence="9">CBS 119925</strain>
    </source>
</reference>
<dbReference type="InterPro" id="IPR049326">
    <property type="entry name" value="Rhodopsin_dom_fungi"/>
</dbReference>